<accession>A0ABD5LWM3</accession>
<dbReference type="Gene3D" id="2.60.40.2070">
    <property type="match status" value="1"/>
</dbReference>
<feature type="domain" description="PapC-like C-terminal" evidence="1">
    <location>
        <begin position="1"/>
        <end position="52"/>
    </location>
</feature>
<gene>
    <name evidence="2" type="ORF">I3679_018070</name>
</gene>
<dbReference type="Pfam" id="PF13953">
    <property type="entry name" value="PapC_C"/>
    <property type="match status" value="1"/>
</dbReference>
<dbReference type="InterPro" id="IPR025949">
    <property type="entry name" value="PapC-like_C"/>
</dbReference>
<dbReference type="AlphaFoldDB" id="A0ABD5LWM3"/>
<sequence>MNLSYNGKPLPFGSQVEISQDGQVISSGIVANDGEVFLNGVPASSQLQAKWGIVLPNSAKQH</sequence>
<evidence type="ECO:0000259" key="1">
    <source>
        <dbReference type="Pfam" id="PF13953"/>
    </source>
</evidence>
<comment type="caution">
    <text evidence="2">The sequence shown here is derived from an EMBL/GenBank/DDBJ whole genome shotgun (WGS) entry which is preliminary data.</text>
</comment>
<dbReference type="EMBL" id="JADQCH020000002">
    <property type="protein sequence ID" value="MEY2345055.1"/>
    <property type="molecule type" value="Genomic_DNA"/>
</dbReference>
<dbReference type="InterPro" id="IPR043142">
    <property type="entry name" value="PapC-like_C_sf"/>
</dbReference>
<reference evidence="2" key="1">
    <citation type="submission" date="2021-05" db="EMBL/GenBank/DDBJ databases">
        <title>First report of NDM-5 and VEB-6 producing Proteus mirabilis isolated from blood of a sepsis patient in Kolkata, India.</title>
        <authorList>
            <person name="Halder G."/>
            <person name="Chaudhuri B."/>
            <person name="Dutta S."/>
        </authorList>
    </citation>
    <scope>NUCLEOTIDE SEQUENCE [LARGE SCALE GENOMIC DNA]</scope>
    <source>
        <strain evidence="2">7049</strain>
    </source>
</reference>
<evidence type="ECO:0000313" key="2">
    <source>
        <dbReference type="EMBL" id="MEY2345055.1"/>
    </source>
</evidence>
<protein>
    <recommendedName>
        <fullName evidence="1">PapC-like C-terminal domain-containing protein</fullName>
    </recommendedName>
</protein>
<proteinExistence type="predicted"/>
<organism evidence="2">
    <name type="scientific">Proteus mirabilis</name>
    <dbReference type="NCBI Taxonomy" id="584"/>
    <lineage>
        <taxon>Bacteria</taxon>
        <taxon>Pseudomonadati</taxon>
        <taxon>Pseudomonadota</taxon>
        <taxon>Gammaproteobacteria</taxon>
        <taxon>Enterobacterales</taxon>
        <taxon>Morganellaceae</taxon>
        <taxon>Proteus</taxon>
    </lineage>
</organism>
<name>A0ABD5LWM3_PROMI</name>